<reference evidence="2 3" key="1">
    <citation type="submission" date="2023-02" db="EMBL/GenBank/DDBJ databases">
        <title>Dictyobacter halimunensis sp. nov., a new member of the class Ktedonobacteria from forest soil in a geothermal area.</title>
        <authorList>
            <person name="Rachmania M.K."/>
            <person name="Ningsih F."/>
            <person name="Sakai Y."/>
            <person name="Yabe S."/>
            <person name="Yokota A."/>
            <person name="Sjamsuridzal W."/>
        </authorList>
    </citation>
    <scope>NUCLEOTIDE SEQUENCE [LARGE SCALE GENOMIC DNA]</scope>
    <source>
        <strain evidence="2 3">S3.2.2.5</strain>
    </source>
</reference>
<protein>
    <submittedName>
        <fullName evidence="2">Aminoglycoside phosphotransferase</fullName>
    </submittedName>
</protein>
<evidence type="ECO:0000259" key="1">
    <source>
        <dbReference type="Pfam" id="PF01636"/>
    </source>
</evidence>
<name>A0ABQ6FLV2_9CHLR</name>
<dbReference type="RefSeq" id="WP_338248416.1">
    <property type="nucleotide sequence ID" value="NZ_BSRI01000001.1"/>
</dbReference>
<dbReference type="EMBL" id="BSRI01000001">
    <property type="protein sequence ID" value="GLV54684.1"/>
    <property type="molecule type" value="Genomic_DNA"/>
</dbReference>
<sequence length="354" mass="40397">MQQNIDDGALDIEQPGVLQRYLQTHGRIEPGEEPIIQVLAGGISNRTVLVQRANGESWVIKQALAKLRVATDWFSSPERIHREALGIRWLSQLAPSGTITPFVFEDHTQHLLAMQAVPQPHANWKMLLLGGQLQDQHIVQFGELLGNIHRHAYEQQEEIARVFDDTSFFESLRIEPYYLYTATQVPEANAFIEGLVQETRANHLTLVHGDYSPKNILVHDNKLILLDHEVIHFGDPAFDLGFSLTHLLSKAHHLTVQREDFARAANMYWQNYKKSLGDVPWSQPLEARAVRHTLACMLARVAGRSTLEYFSPQQRLRQRQVILSLIADQPATINALIEQFIERINQYDDNDQTA</sequence>
<accession>A0ABQ6FLV2</accession>
<dbReference type="InterPro" id="IPR011009">
    <property type="entry name" value="Kinase-like_dom_sf"/>
</dbReference>
<keyword evidence="3" id="KW-1185">Reference proteome</keyword>
<evidence type="ECO:0000313" key="3">
    <source>
        <dbReference type="Proteomes" id="UP001344906"/>
    </source>
</evidence>
<feature type="domain" description="Aminoglycoside phosphotransferase" evidence="1">
    <location>
        <begin position="36"/>
        <end position="251"/>
    </location>
</feature>
<dbReference type="Proteomes" id="UP001344906">
    <property type="component" value="Unassembled WGS sequence"/>
</dbReference>
<comment type="caution">
    <text evidence="2">The sequence shown here is derived from an EMBL/GenBank/DDBJ whole genome shotgun (WGS) entry which is preliminary data.</text>
</comment>
<dbReference type="Gene3D" id="3.90.1200.10">
    <property type="match status" value="1"/>
</dbReference>
<dbReference type="SUPFAM" id="SSF56112">
    <property type="entry name" value="Protein kinase-like (PK-like)"/>
    <property type="match status" value="1"/>
</dbReference>
<dbReference type="Pfam" id="PF01636">
    <property type="entry name" value="APH"/>
    <property type="match status" value="1"/>
</dbReference>
<dbReference type="InterPro" id="IPR002575">
    <property type="entry name" value="Aminoglycoside_PTrfase"/>
</dbReference>
<organism evidence="2 3">
    <name type="scientific">Dictyobacter halimunensis</name>
    <dbReference type="NCBI Taxonomy" id="3026934"/>
    <lineage>
        <taxon>Bacteria</taxon>
        <taxon>Bacillati</taxon>
        <taxon>Chloroflexota</taxon>
        <taxon>Ktedonobacteria</taxon>
        <taxon>Ktedonobacterales</taxon>
        <taxon>Dictyobacteraceae</taxon>
        <taxon>Dictyobacter</taxon>
    </lineage>
</organism>
<evidence type="ECO:0000313" key="2">
    <source>
        <dbReference type="EMBL" id="GLV54684.1"/>
    </source>
</evidence>
<proteinExistence type="predicted"/>
<dbReference type="Gene3D" id="3.30.200.20">
    <property type="entry name" value="Phosphorylase Kinase, domain 1"/>
    <property type="match status" value="1"/>
</dbReference>
<gene>
    <name evidence="2" type="ORF">KDH_15310</name>
</gene>